<comment type="caution">
    <text evidence="1">The sequence shown here is derived from an EMBL/GenBank/DDBJ whole genome shotgun (WGS) entry which is preliminary data.</text>
</comment>
<dbReference type="EMBL" id="VCIW01000023">
    <property type="protein sequence ID" value="TLS49163.1"/>
    <property type="molecule type" value="Genomic_DNA"/>
</dbReference>
<gene>
    <name evidence="1" type="ORF">FE782_26380</name>
</gene>
<keyword evidence="2" id="KW-1185">Reference proteome</keyword>
<dbReference type="AlphaFoldDB" id="A0A5R9G8U5"/>
<sequence length="104" mass="12181">MMKHNEKHTAQLPSPRNIRRACGRELYRTLKRLNVYVAPEKVEEAERLYFKKVVGNLLWIFEHRSNKKKQAEWWAEAVAPDIAKLWGVDEESLVRAFKEGFAGA</sequence>
<dbReference type="OrthoDB" id="2633577at2"/>
<evidence type="ECO:0000313" key="2">
    <source>
        <dbReference type="Proteomes" id="UP000309676"/>
    </source>
</evidence>
<accession>A0A5R9G8U5</accession>
<organism evidence="1 2">
    <name type="scientific">Paenibacillus antri</name>
    <dbReference type="NCBI Taxonomy" id="2582848"/>
    <lineage>
        <taxon>Bacteria</taxon>
        <taxon>Bacillati</taxon>
        <taxon>Bacillota</taxon>
        <taxon>Bacilli</taxon>
        <taxon>Bacillales</taxon>
        <taxon>Paenibacillaceae</taxon>
        <taxon>Paenibacillus</taxon>
    </lineage>
</organism>
<dbReference type="Proteomes" id="UP000309676">
    <property type="component" value="Unassembled WGS sequence"/>
</dbReference>
<protein>
    <submittedName>
        <fullName evidence="1">Dehydrogenase</fullName>
    </submittedName>
</protein>
<dbReference type="RefSeq" id="WP_138197361.1">
    <property type="nucleotide sequence ID" value="NZ_VCIW01000023.1"/>
</dbReference>
<proteinExistence type="predicted"/>
<name>A0A5R9G8U5_9BACL</name>
<evidence type="ECO:0000313" key="1">
    <source>
        <dbReference type="EMBL" id="TLS49163.1"/>
    </source>
</evidence>
<reference evidence="1 2" key="1">
    <citation type="submission" date="2019-05" db="EMBL/GenBank/DDBJ databases">
        <authorList>
            <person name="Narsing Rao M.P."/>
            <person name="Li W.J."/>
        </authorList>
    </citation>
    <scope>NUCLEOTIDE SEQUENCE [LARGE SCALE GENOMIC DNA]</scope>
    <source>
        <strain evidence="1 2">SYSU_K30003</strain>
    </source>
</reference>